<keyword evidence="4" id="KW-1185">Reference proteome</keyword>
<gene>
    <name evidence="3" type="ORF">FD31_GL000733</name>
</gene>
<protein>
    <recommendedName>
        <fullName evidence="2">MucBP domain-containing protein</fullName>
    </recommendedName>
</protein>
<dbReference type="InterPro" id="IPR009459">
    <property type="entry name" value="MucBP_dom"/>
</dbReference>
<sequence length="346" mass="40053">MLEGIIMGNKNTHRFSHNGERTMENNVLSPKVKKIARDDVKIKVHYVDSLSQEIAEPTTIKGHYLDKLDIPWQEIPGYVLSSVTNFQQTFIPNSDGIYLVYASQLSAPVIVYHRNTDGNLISDPQYLEGDLNRQFDTKPLEEADHFLVHSPRKANGQFTSHVQEQEYVYNVLPTKDYKINKNLFVETTNNVHVFSKPLSKNPLEKTLPYGTTWKVYRAVQETYNSTIWYNLGGNTWIPTTESIKTRVIKQTSPRQEMLNSPLAETASNISYTYSVIDQMPIKRSVKVMYYQDQYITAWKTPYGDMDNQRYRGGQNVFVKQIVQLDNYSVWAELSDGYYIESKYLNL</sequence>
<name>A0A0R1WDA7_9LACO</name>
<accession>A0A0R1WDA7</accession>
<reference evidence="3 4" key="1">
    <citation type="journal article" date="2015" name="Genome Announc.">
        <title>Expanding the biotechnology potential of lactobacilli through comparative genomics of 213 strains and associated genera.</title>
        <authorList>
            <person name="Sun Z."/>
            <person name="Harris H.M."/>
            <person name="McCann A."/>
            <person name="Guo C."/>
            <person name="Argimon S."/>
            <person name="Zhang W."/>
            <person name="Yang X."/>
            <person name="Jeffery I.B."/>
            <person name="Cooney J.C."/>
            <person name="Kagawa T.F."/>
            <person name="Liu W."/>
            <person name="Song Y."/>
            <person name="Salvetti E."/>
            <person name="Wrobel A."/>
            <person name="Rasinkangas P."/>
            <person name="Parkhill J."/>
            <person name="Rea M.C."/>
            <person name="O'Sullivan O."/>
            <person name="Ritari J."/>
            <person name="Douillard F.P."/>
            <person name="Paul Ross R."/>
            <person name="Yang R."/>
            <person name="Briner A.E."/>
            <person name="Felis G.E."/>
            <person name="de Vos W.M."/>
            <person name="Barrangou R."/>
            <person name="Klaenhammer T.R."/>
            <person name="Caufield P.W."/>
            <person name="Cui Y."/>
            <person name="Zhang H."/>
            <person name="O'Toole P.W."/>
        </authorList>
    </citation>
    <scope>NUCLEOTIDE SEQUENCE [LARGE SCALE GENOMIC DNA]</scope>
    <source>
        <strain evidence="3 4">DSM 16982</strain>
    </source>
</reference>
<evidence type="ECO:0000256" key="1">
    <source>
        <dbReference type="ARBA" id="ARBA00022737"/>
    </source>
</evidence>
<feature type="domain" description="MucBP" evidence="2">
    <location>
        <begin position="108"/>
        <end position="169"/>
    </location>
</feature>
<proteinExistence type="predicted"/>
<dbReference type="EMBL" id="AZFV01000017">
    <property type="protein sequence ID" value="KRM16058.1"/>
    <property type="molecule type" value="Genomic_DNA"/>
</dbReference>
<evidence type="ECO:0000259" key="2">
    <source>
        <dbReference type="Pfam" id="PF06458"/>
    </source>
</evidence>
<keyword evidence="1" id="KW-0677">Repeat</keyword>
<dbReference type="Proteomes" id="UP000051302">
    <property type="component" value="Unassembled WGS sequence"/>
</dbReference>
<organism evidence="3 4">
    <name type="scientific">Companilactobacillus nantensis DSM 16982</name>
    <dbReference type="NCBI Taxonomy" id="1423774"/>
    <lineage>
        <taxon>Bacteria</taxon>
        <taxon>Bacillati</taxon>
        <taxon>Bacillota</taxon>
        <taxon>Bacilli</taxon>
        <taxon>Lactobacillales</taxon>
        <taxon>Lactobacillaceae</taxon>
        <taxon>Companilactobacillus</taxon>
    </lineage>
</organism>
<dbReference type="Gene3D" id="3.10.20.320">
    <property type="entry name" value="Putative peptidoglycan bound protein (lpxtg motif)"/>
    <property type="match status" value="2"/>
</dbReference>
<dbReference type="AlphaFoldDB" id="A0A0R1WDA7"/>
<comment type="caution">
    <text evidence="3">The sequence shown here is derived from an EMBL/GenBank/DDBJ whole genome shotgun (WGS) entry which is preliminary data.</text>
</comment>
<dbReference type="Pfam" id="PF06458">
    <property type="entry name" value="MucBP"/>
    <property type="match status" value="2"/>
</dbReference>
<evidence type="ECO:0000313" key="3">
    <source>
        <dbReference type="EMBL" id="KRM16058.1"/>
    </source>
</evidence>
<dbReference type="STRING" id="1423774.FD31_GL000733"/>
<dbReference type="PATRIC" id="fig|1423774.3.peg.754"/>
<feature type="domain" description="MucBP" evidence="2">
    <location>
        <begin position="41"/>
        <end position="90"/>
    </location>
</feature>
<evidence type="ECO:0000313" key="4">
    <source>
        <dbReference type="Proteomes" id="UP000051302"/>
    </source>
</evidence>